<dbReference type="InterPro" id="IPR042099">
    <property type="entry name" value="ANL_N_sf"/>
</dbReference>
<dbReference type="SUPFAM" id="SSF56801">
    <property type="entry name" value="Acetyl-CoA synthetase-like"/>
    <property type="match status" value="1"/>
</dbReference>
<dbReference type="GO" id="GO:0043041">
    <property type="term" value="P:amino acid activation for nonribosomal peptide biosynthetic process"/>
    <property type="evidence" value="ECO:0007669"/>
    <property type="project" value="TreeGrafter"/>
</dbReference>
<dbReference type="EMBL" id="FNET01000010">
    <property type="protein sequence ID" value="SDL37673.1"/>
    <property type="molecule type" value="Genomic_DNA"/>
</dbReference>
<sequence length="506" mass="53456">MGCQTGVSGTADAGGVILGESRPLLNDSVVHLIRGHAETGPATVAIEHAGGGWTYRELWQRVLEIAAALGESGVEPGDRVVLWANRTPDTIAAAVAIMALRAAYVPIDPKHPAERVKAILAQAKPAAVVADGPVPGALDLADVPKLVRPPERDLPRVDDIAYAVFTSGSTGTPKGVLIEHGSLVNYVGWCGSLTGRDGTGSPLFASLGFDLAFTSLWVPLAQGDRVVVASGMWDSATLFGRPEPYSFLKLTPSHARFLEQLASPPDYRALTRLLMFGGEALDPGLLTALGDRLRGVRLVNHYGPTETTIGCCAYEFAADRVPALPTVPIGSPAWNTVAHVVDDQLRPAREGELVIAGRPVAAGYLGLTSDRFLDTPELGGRAYRTGDIVEMVGPRTLRYLGRRDDQLKISGHRIELGELRHHVLGVPGVAGVAFEVVHGMIDEVEAFVVPADPSADGLALARAVRTALRGVLPEAVVPDEVHVVPRLVLTGNGKCDVRATRSLALG</sequence>
<dbReference type="Pfam" id="PF00501">
    <property type="entry name" value="AMP-binding"/>
    <property type="match status" value="1"/>
</dbReference>
<feature type="domain" description="AMP-dependent synthetase/ligase" evidence="1">
    <location>
        <begin position="36"/>
        <end position="365"/>
    </location>
</feature>
<accession>A0A1G9JKR0</accession>
<name>A0A1G9JKR0_9PSEU</name>
<dbReference type="AlphaFoldDB" id="A0A1G9JKR0"/>
<protein>
    <submittedName>
        <fullName evidence="3">Amino acid adenylation domain-containing protein</fullName>
    </submittedName>
</protein>
<dbReference type="InterPro" id="IPR010071">
    <property type="entry name" value="AA_adenyl_dom"/>
</dbReference>
<dbReference type="GO" id="GO:0005737">
    <property type="term" value="C:cytoplasm"/>
    <property type="evidence" value="ECO:0007669"/>
    <property type="project" value="TreeGrafter"/>
</dbReference>
<dbReference type="GO" id="GO:0031177">
    <property type="term" value="F:phosphopantetheine binding"/>
    <property type="evidence" value="ECO:0007669"/>
    <property type="project" value="TreeGrafter"/>
</dbReference>
<dbReference type="Gene3D" id="3.40.50.12780">
    <property type="entry name" value="N-terminal domain of ligase-like"/>
    <property type="match status" value="1"/>
</dbReference>
<gene>
    <name evidence="3" type="ORF">SAMN04488074_110274</name>
</gene>
<proteinExistence type="predicted"/>
<evidence type="ECO:0000313" key="4">
    <source>
        <dbReference type="Proteomes" id="UP000199682"/>
    </source>
</evidence>
<evidence type="ECO:0000259" key="1">
    <source>
        <dbReference type="Pfam" id="PF00501"/>
    </source>
</evidence>
<dbReference type="InterPro" id="IPR000873">
    <property type="entry name" value="AMP-dep_synth/lig_dom"/>
</dbReference>
<organism evidence="3 4">
    <name type="scientific">Lentzea albidocapillata subsp. violacea</name>
    <dbReference type="NCBI Taxonomy" id="128104"/>
    <lineage>
        <taxon>Bacteria</taxon>
        <taxon>Bacillati</taxon>
        <taxon>Actinomycetota</taxon>
        <taxon>Actinomycetes</taxon>
        <taxon>Pseudonocardiales</taxon>
        <taxon>Pseudonocardiaceae</taxon>
        <taxon>Lentzea</taxon>
    </lineage>
</organism>
<evidence type="ECO:0000313" key="3">
    <source>
        <dbReference type="EMBL" id="SDL37673.1"/>
    </source>
</evidence>
<dbReference type="Pfam" id="PF13193">
    <property type="entry name" value="AMP-binding_C"/>
    <property type="match status" value="1"/>
</dbReference>
<dbReference type="Proteomes" id="UP000199682">
    <property type="component" value="Unassembled WGS sequence"/>
</dbReference>
<dbReference type="Gene3D" id="3.30.300.30">
    <property type="match status" value="1"/>
</dbReference>
<dbReference type="InterPro" id="IPR025110">
    <property type="entry name" value="AMP-bd_C"/>
</dbReference>
<dbReference type="PANTHER" id="PTHR45527:SF1">
    <property type="entry name" value="FATTY ACID SYNTHASE"/>
    <property type="match status" value="1"/>
</dbReference>
<reference evidence="4" key="1">
    <citation type="submission" date="2016-10" db="EMBL/GenBank/DDBJ databases">
        <authorList>
            <person name="Varghese N."/>
            <person name="Submissions S."/>
        </authorList>
    </citation>
    <scope>NUCLEOTIDE SEQUENCE [LARGE SCALE GENOMIC DNA]</scope>
    <source>
        <strain evidence="4">DSM 44796</strain>
    </source>
</reference>
<dbReference type="CDD" id="cd05930">
    <property type="entry name" value="A_NRPS"/>
    <property type="match status" value="1"/>
</dbReference>
<dbReference type="GO" id="GO:0044550">
    <property type="term" value="P:secondary metabolite biosynthetic process"/>
    <property type="evidence" value="ECO:0007669"/>
    <property type="project" value="TreeGrafter"/>
</dbReference>
<evidence type="ECO:0000259" key="2">
    <source>
        <dbReference type="Pfam" id="PF13193"/>
    </source>
</evidence>
<dbReference type="NCBIfam" id="TIGR01733">
    <property type="entry name" value="AA-adenyl-dom"/>
    <property type="match status" value="1"/>
</dbReference>
<feature type="domain" description="AMP-binding enzyme C-terminal" evidence="2">
    <location>
        <begin position="424"/>
        <end position="494"/>
    </location>
</feature>
<dbReference type="InterPro" id="IPR045851">
    <property type="entry name" value="AMP-bd_C_sf"/>
</dbReference>
<dbReference type="PANTHER" id="PTHR45527">
    <property type="entry name" value="NONRIBOSOMAL PEPTIDE SYNTHETASE"/>
    <property type="match status" value="1"/>
</dbReference>